<accession>A0A844XP60</accession>
<dbReference type="RefSeq" id="WP_160726879.1">
    <property type="nucleotide sequence ID" value="NZ_WTYC01000001.1"/>
</dbReference>
<dbReference type="InterPro" id="IPR057169">
    <property type="entry name" value="DUF7847"/>
</dbReference>
<keyword evidence="1" id="KW-0472">Membrane</keyword>
<keyword evidence="1" id="KW-1133">Transmembrane helix</keyword>
<feature type="domain" description="DUF7847" evidence="2">
    <location>
        <begin position="10"/>
        <end position="259"/>
    </location>
</feature>
<protein>
    <recommendedName>
        <fullName evidence="2">DUF7847 domain-containing protein</fullName>
    </recommendedName>
</protein>
<dbReference type="AlphaFoldDB" id="A0A844XP60"/>
<feature type="transmembrane region" description="Helical" evidence="1">
    <location>
        <begin position="197"/>
        <end position="224"/>
    </location>
</feature>
<name>A0A844XP60_9SPHN</name>
<comment type="caution">
    <text evidence="3">The sequence shown here is derived from an EMBL/GenBank/DDBJ whole genome shotgun (WGS) entry which is preliminary data.</text>
</comment>
<keyword evidence="4" id="KW-1185">Reference proteome</keyword>
<sequence length="277" mass="29533">MKFDLDTAWKDTTRLLRDNFGLLAVVAGVFYFIPYAAALLWIPGLAELAIGQFDPSSAEMESMANEMLAGYWWALVLLAIIQGTGLLAMLALLRRRANPTVGQAISTGGKSVLSYLAAQMLQAMVLAIVVFLLIGIPVATGLTPLAVIGGIAGLVVVAYVLTKLSIAAPVIAIDGQFNPVAALTRSWRLTKGNSVRLFFFFFLLLIAYIVISTIVSMIFALLFAMGGAEVQSFGQAISASLMNALLALFFACVLAAIHTQLTRLHSTSAERNSANGD</sequence>
<feature type="transmembrane region" description="Helical" evidence="1">
    <location>
        <begin position="20"/>
        <end position="42"/>
    </location>
</feature>
<evidence type="ECO:0000313" key="4">
    <source>
        <dbReference type="Proteomes" id="UP000448199"/>
    </source>
</evidence>
<proteinExistence type="predicted"/>
<dbReference type="OrthoDB" id="7391073at2"/>
<reference evidence="3 4" key="1">
    <citation type="submission" date="2019-12" db="EMBL/GenBank/DDBJ databases">
        <title>Genomic-based taxomic classification of the family Erythrobacteraceae.</title>
        <authorList>
            <person name="Xu L."/>
        </authorList>
    </citation>
    <scope>NUCLEOTIDE SEQUENCE [LARGE SCALE GENOMIC DNA]</scope>
    <source>
        <strain evidence="3 4">DSM 17792</strain>
    </source>
</reference>
<keyword evidence="1" id="KW-0812">Transmembrane</keyword>
<feature type="transmembrane region" description="Helical" evidence="1">
    <location>
        <begin position="113"/>
        <end position="136"/>
    </location>
</feature>
<feature type="transmembrane region" description="Helical" evidence="1">
    <location>
        <begin position="142"/>
        <end position="161"/>
    </location>
</feature>
<evidence type="ECO:0000313" key="3">
    <source>
        <dbReference type="EMBL" id="MXO47380.1"/>
    </source>
</evidence>
<organism evidence="3 4">
    <name type="scientific">Qipengyuania vulgaris</name>
    <dbReference type="NCBI Taxonomy" id="291985"/>
    <lineage>
        <taxon>Bacteria</taxon>
        <taxon>Pseudomonadati</taxon>
        <taxon>Pseudomonadota</taxon>
        <taxon>Alphaproteobacteria</taxon>
        <taxon>Sphingomonadales</taxon>
        <taxon>Erythrobacteraceae</taxon>
        <taxon>Qipengyuania</taxon>
    </lineage>
</organism>
<dbReference type="Proteomes" id="UP000448199">
    <property type="component" value="Unassembled WGS sequence"/>
</dbReference>
<evidence type="ECO:0000259" key="2">
    <source>
        <dbReference type="Pfam" id="PF25231"/>
    </source>
</evidence>
<feature type="transmembrane region" description="Helical" evidence="1">
    <location>
        <begin position="236"/>
        <end position="257"/>
    </location>
</feature>
<gene>
    <name evidence="3" type="ORF">GRI69_03800</name>
</gene>
<feature type="transmembrane region" description="Helical" evidence="1">
    <location>
        <begin position="70"/>
        <end position="93"/>
    </location>
</feature>
<dbReference type="EMBL" id="WTYC01000001">
    <property type="protein sequence ID" value="MXO47380.1"/>
    <property type="molecule type" value="Genomic_DNA"/>
</dbReference>
<evidence type="ECO:0000256" key="1">
    <source>
        <dbReference type="SAM" id="Phobius"/>
    </source>
</evidence>
<dbReference type="Pfam" id="PF25231">
    <property type="entry name" value="DUF7847"/>
    <property type="match status" value="1"/>
</dbReference>